<evidence type="ECO:0000256" key="1">
    <source>
        <dbReference type="SAM" id="SignalP"/>
    </source>
</evidence>
<keyword evidence="1" id="KW-0732">Signal</keyword>
<comment type="caution">
    <text evidence="2">The sequence shown here is derived from an EMBL/GenBank/DDBJ whole genome shotgun (WGS) entry which is preliminary data.</text>
</comment>
<reference evidence="2" key="2">
    <citation type="submission" date="2022-01" db="EMBL/GenBank/DDBJ databases">
        <authorList>
            <person name="Yamashiro T."/>
            <person name="Shiraishi A."/>
            <person name="Satake H."/>
            <person name="Nakayama K."/>
        </authorList>
    </citation>
    <scope>NUCLEOTIDE SEQUENCE</scope>
</reference>
<proteinExistence type="predicted"/>
<protein>
    <recommendedName>
        <fullName evidence="4">Secreted protein</fullName>
    </recommendedName>
</protein>
<evidence type="ECO:0000313" key="2">
    <source>
        <dbReference type="EMBL" id="GJT98815.1"/>
    </source>
</evidence>
<organism evidence="2 3">
    <name type="scientific">Tanacetum coccineum</name>
    <dbReference type="NCBI Taxonomy" id="301880"/>
    <lineage>
        <taxon>Eukaryota</taxon>
        <taxon>Viridiplantae</taxon>
        <taxon>Streptophyta</taxon>
        <taxon>Embryophyta</taxon>
        <taxon>Tracheophyta</taxon>
        <taxon>Spermatophyta</taxon>
        <taxon>Magnoliopsida</taxon>
        <taxon>eudicotyledons</taxon>
        <taxon>Gunneridae</taxon>
        <taxon>Pentapetalae</taxon>
        <taxon>asterids</taxon>
        <taxon>campanulids</taxon>
        <taxon>Asterales</taxon>
        <taxon>Asteraceae</taxon>
        <taxon>Asteroideae</taxon>
        <taxon>Anthemideae</taxon>
        <taxon>Anthemidinae</taxon>
        <taxon>Tanacetum</taxon>
    </lineage>
</organism>
<accession>A0ABQ5IFQ4</accession>
<reference evidence="2" key="1">
    <citation type="journal article" date="2022" name="Int. J. Mol. Sci.">
        <title>Draft Genome of Tanacetum Coccineum: Genomic Comparison of Closely Related Tanacetum-Family Plants.</title>
        <authorList>
            <person name="Yamashiro T."/>
            <person name="Shiraishi A."/>
            <person name="Nakayama K."/>
            <person name="Satake H."/>
        </authorList>
    </citation>
    <scope>NUCLEOTIDE SEQUENCE</scope>
</reference>
<gene>
    <name evidence="2" type="ORF">Tco_1094333</name>
</gene>
<evidence type="ECO:0000313" key="3">
    <source>
        <dbReference type="Proteomes" id="UP001151760"/>
    </source>
</evidence>
<evidence type="ECO:0008006" key="4">
    <source>
        <dbReference type="Google" id="ProtNLM"/>
    </source>
</evidence>
<name>A0ABQ5IFQ4_9ASTR</name>
<dbReference type="Proteomes" id="UP001151760">
    <property type="component" value="Unassembled WGS sequence"/>
</dbReference>
<dbReference type="EMBL" id="BQNB010020711">
    <property type="protein sequence ID" value="GJT98815.1"/>
    <property type="molecule type" value="Genomic_DNA"/>
</dbReference>
<keyword evidence="3" id="KW-1185">Reference proteome</keyword>
<feature type="signal peptide" evidence="1">
    <location>
        <begin position="1"/>
        <end position="22"/>
    </location>
</feature>
<sequence length="85" mass="9419">MVAERWWWCVAVAAATVDGVDGGDEEQRWCGSVGGVEIEIKVVAGMAWGGWWYEGGGDRGGSGGDVWWRWRRGGVRVAMMLMAWR</sequence>
<feature type="chain" id="PRO_5046736376" description="Secreted protein" evidence="1">
    <location>
        <begin position="23"/>
        <end position="85"/>
    </location>
</feature>